<dbReference type="PROSITE" id="PS50005">
    <property type="entry name" value="TPR"/>
    <property type="match status" value="1"/>
</dbReference>
<dbReference type="InterPro" id="IPR011990">
    <property type="entry name" value="TPR-like_helical_dom_sf"/>
</dbReference>
<dbReference type="SUPFAM" id="SSF48452">
    <property type="entry name" value="TPR-like"/>
    <property type="match status" value="1"/>
</dbReference>
<feature type="compositionally biased region" description="Acidic residues" evidence="4">
    <location>
        <begin position="541"/>
        <end position="553"/>
    </location>
</feature>
<dbReference type="SUPFAM" id="SSF53300">
    <property type="entry name" value="vWA-like"/>
    <property type="match status" value="1"/>
</dbReference>
<feature type="transmembrane region" description="Helical" evidence="5">
    <location>
        <begin position="67"/>
        <end position="87"/>
    </location>
</feature>
<reference evidence="8" key="1">
    <citation type="journal article" date="2018" name="Front. Microbiol.">
        <title>Genome-Based Analysis Reveals the Taxonomy and Diversity of the Family Idiomarinaceae.</title>
        <authorList>
            <person name="Liu Y."/>
            <person name="Lai Q."/>
            <person name="Shao Z."/>
        </authorList>
    </citation>
    <scope>NUCLEOTIDE SEQUENCE [LARGE SCALE GENOMIC DNA]</scope>
    <source>
        <strain evidence="8">SW15</strain>
    </source>
</reference>
<proteinExistence type="predicted"/>
<dbReference type="AlphaFoldDB" id="A0A432XGP3"/>
<dbReference type="PROSITE" id="PS50293">
    <property type="entry name" value="TPR_REGION"/>
    <property type="match status" value="1"/>
</dbReference>
<organism evidence="7 8">
    <name type="scientific">Pseudidiomarina aquimaris</name>
    <dbReference type="NCBI Taxonomy" id="641841"/>
    <lineage>
        <taxon>Bacteria</taxon>
        <taxon>Pseudomonadati</taxon>
        <taxon>Pseudomonadota</taxon>
        <taxon>Gammaproteobacteria</taxon>
        <taxon>Alteromonadales</taxon>
        <taxon>Idiomarinaceae</taxon>
        <taxon>Pseudidiomarina</taxon>
    </lineage>
</organism>
<evidence type="ECO:0000313" key="8">
    <source>
        <dbReference type="Proteomes" id="UP000286678"/>
    </source>
</evidence>
<evidence type="ECO:0000256" key="1">
    <source>
        <dbReference type="ARBA" id="ARBA00022737"/>
    </source>
</evidence>
<keyword evidence="5" id="KW-0812">Transmembrane</keyword>
<dbReference type="InterPro" id="IPR050768">
    <property type="entry name" value="UPF0353/GerABKA_families"/>
</dbReference>
<feature type="compositionally biased region" description="Low complexity" evidence="4">
    <location>
        <begin position="473"/>
        <end position="521"/>
    </location>
</feature>
<dbReference type="SMART" id="SM00028">
    <property type="entry name" value="TPR"/>
    <property type="match status" value="1"/>
</dbReference>
<dbReference type="Gene3D" id="1.25.40.10">
    <property type="entry name" value="Tetratricopeptide repeat domain"/>
    <property type="match status" value="1"/>
</dbReference>
<feature type="region of interest" description="Disordered" evidence="4">
    <location>
        <begin position="473"/>
        <end position="584"/>
    </location>
</feature>
<dbReference type="InterPro" id="IPR013105">
    <property type="entry name" value="TPR_2"/>
</dbReference>
<gene>
    <name evidence="7" type="ORF">CWE21_07810</name>
</gene>
<keyword evidence="5" id="KW-0472">Membrane</keyword>
<feature type="transmembrane region" description="Helical" evidence="5">
    <location>
        <begin position="17"/>
        <end position="34"/>
    </location>
</feature>
<dbReference type="InterPro" id="IPR019734">
    <property type="entry name" value="TPR_rpt"/>
</dbReference>
<comment type="caution">
    <text evidence="7">The sequence shown here is derived from an EMBL/GenBank/DDBJ whole genome shotgun (WGS) entry which is preliminary data.</text>
</comment>
<dbReference type="PANTHER" id="PTHR22550">
    <property type="entry name" value="SPORE GERMINATION PROTEIN"/>
    <property type="match status" value="1"/>
</dbReference>
<dbReference type="SMART" id="SM00327">
    <property type="entry name" value="VWA"/>
    <property type="match status" value="1"/>
</dbReference>
<dbReference type="PANTHER" id="PTHR22550:SF14">
    <property type="entry name" value="VWFA DOMAIN-CONTAINING PROTEIN"/>
    <property type="match status" value="1"/>
</dbReference>
<feature type="domain" description="VWFA" evidence="6">
    <location>
        <begin position="98"/>
        <end position="270"/>
    </location>
</feature>
<dbReference type="InterPro" id="IPR036465">
    <property type="entry name" value="vWFA_dom_sf"/>
</dbReference>
<dbReference type="Pfam" id="PF07719">
    <property type="entry name" value="TPR_2"/>
    <property type="match status" value="1"/>
</dbReference>
<feature type="compositionally biased region" description="Low complexity" evidence="4">
    <location>
        <begin position="531"/>
        <end position="540"/>
    </location>
</feature>
<dbReference type="InterPro" id="IPR002035">
    <property type="entry name" value="VWF_A"/>
</dbReference>
<evidence type="ECO:0000259" key="6">
    <source>
        <dbReference type="SMART" id="SM00327"/>
    </source>
</evidence>
<keyword evidence="1" id="KW-0677">Repeat</keyword>
<protein>
    <recommendedName>
        <fullName evidence="6">VWFA domain-containing protein</fullName>
    </recommendedName>
</protein>
<evidence type="ECO:0000256" key="2">
    <source>
        <dbReference type="ARBA" id="ARBA00022803"/>
    </source>
</evidence>
<feature type="repeat" description="TPR" evidence="3">
    <location>
        <begin position="426"/>
        <end position="459"/>
    </location>
</feature>
<dbReference type="EMBL" id="PIPT01000005">
    <property type="protein sequence ID" value="RUO47737.1"/>
    <property type="molecule type" value="Genomic_DNA"/>
</dbReference>
<dbReference type="Proteomes" id="UP000286678">
    <property type="component" value="Unassembled WGS sequence"/>
</dbReference>
<keyword evidence="2 3" id="KW-0802">TPR repeat</keyword>
<dbReference type="OrthoDB" id="9807628at2"/>
<dbReference type="Gene3D" id="3.40.50.410">
    <property type="entry name" value="von Willebrand factor, type A domain"/>
    <property type="match status" value="1"/>
</dbReference>
<keyword evidence="5" id="KW-1133">Transmembrane helix</keyword>
<sequence length="612" mass="68780">MAEVGSMNFELFHFVRPWWLLGSLVAVWTAWLIWRKNRQQQGWKQVVAPHLAQLLVVEKRNKANNGLAWLLPLALLSLSLGLAGPAWEKKPQPVFQLAAGQVIVLDVSQSMLATDITPNRLTQMRFKAMALANEQLDGETGLIAYAGDAYVISPLTTDSRSLSNLIRALRPDLMPVQGSYPLAALELADRLLREAGYAEGDIYWFTDGIDTRDQREITDFVRNHPHRIAILGLGTEQGAPIQLPNGNLLRDGGGDVVVPKMLASRLERLANMSDGRFSEWRQDQQDLRYLSSMPPLQREGSESEDQRGDAWVDQGPWLIGLAVLLLLPLLRRGALQILGLFCLTNVLFLAPPSAHAQASDTDSDEGLAWHQQLWQTPYQQADEALREENYDRAAQIANDPWQRGTANYARGNYERALMDFSQVDSAEGYYNQGNALMQLERYDEAANVYQEALQRNPELRQAQDNLALAQQLAEQQKQQQQQGQGEGQQEQQQQDGQQQGEQQGEQEGQQQPSAEPGAEGEQPPEQEPEAPQDSAQQPEAEAAEDAAEDETGEDAQQAQPSAEQLSEEQRQQLENWLNRIEDDPAILLQRKMELEARRRGRERLPQGVDKQW</sequence>
<name>A0A432XGP3_9GAMM</name>
<keyword evidence="8" id="KW-1185">Reference proteome</keyword>
<evidence type="ECO:0000256" key="5">
    <source>
        <dbReference type="SAM" id="Phobius"/>
    </source>
</evidence>
<accession>A0A432XGP3</accession>
<dbReference type="Pfam" id="PF13519">
    <property type="entry name" value="VWA_2"/>
    <property type="match status" value="1"/>
</dbReference>
<evidence type="ECO:0000256" key="3">
    <source>
        <dbReference type="PROSITE-ProRule" id="PRU00339"/>
    </source>
</evidence>
<evidence type="ECO:0000313" key="7">
    <source>
        <dbReference type="EMBL" id="RUO47737.1"/>
    </source>
</evidence>
<evidence type="ECO:0000256" key="4">
    <source>
        <dbReference type="SAM" id="MobiDB-lite"/>
    </source>
</evidence>